<keyword evidence="1" id="KW-0812">Transmembrane</keyword>
<dbReference type="InterPro" id="IPR031571">
    <property type="entry name" value="RcpC_dom"/>
</dbReference>
<dbReference type="EMBL" id="CP044065">
    <property type="protein sequence ID" value="QET02978.1"/>
    <property type="molecule type" value="Genomic_DNA"/>
</dbReference>
<evidence type="ECO:0000256" key="1">
    <source>
        <dbReference type="SAM" id="Phobius"/>
    </source>
</evidence>
<dbReference type="InterPro" id="IPR017592">
    <property type="entry name" value="Pilus_assmbl_Flp-typ_CpaB"/>
</dbReference>
<dbReference type="NCBIfam" id="TIGR03177">
    <property type="entry name" value="pilus_cpaB"/>
    <property type="match status" value="1"/>
</dbReference>
<name>A0A5P2H5J2_9BURK</name>
<feature type="transmembrane region" description="Helical" evidence="1">
    <location>
        <begin position="15"/>
        <end position="36"/>
    </location>
</feature>
<evidence type="ECO:0000259" key="2">
    <source>
        <dbReference type="SMART" id="SM00858"/>
    </source>
</evidence>
<organism evidence="3 4">
    <name type="scientific">Cupriavidus pauculus</name>
    <dbReference type="NCBI Taxonomy" id="82633"/>
    <lineage>
        <taxon>Bacteria</taxon>
        <taxon>Pseudomonadati</taxon>
        <taxon>Pseudomonadota</taxon>
        <taxon>Betaproteobacteria</taxon>
        <taxon>Burkholderiales</taxon>
        <taxon>Burkholderiaceae</taxon>
        <taxon>Cupriavidus</taxon>
    </lineage>
</organism>
<dbReference type="SMART" id="SM00858">
    <property type="entry name" value="SAF"/>
    <property type="match status" value="1"/>
</dbReference>
<keyword evidence="1" id="KW-1133">Transmembrane helix</keyword>
<dbReference type="Pfam" id="PF08666">
    <property type="entry name" value="SAF"/>
    <property type="match status" value="1"/>
</dbReference>
<evidence type="ECO:0000313" key="4">
    <source>
        <dbReference type="Proteomes" id="UP000322822"/>
    </source>
</evidence>
<evidence type="ECO:0000313" key="3">
    <source>
        <dbReference type="EMBL" id="QET02978.1"/>
    </source>
</evidence>
<protein>
    <submittedName>
        <fullName evidence="3">Flp pilus assembly protein CpaB</fullName>
    </submittedName>
</protein>
<proteinExistence type="predicted"/>
<feature type="domain" description="SAF" evidence="2">
    <location>
        <begin position="57"/>
        <end position="121"/>
    </location>
</feature>
<dbReference type="InterPro" id="IPR013974">
    <property type="entry name" value="SAF"/>
</dbReference>
<sequence length="364" mass="38169">MLKKIKVQSLASNPWVLLVIAVLAAGLLTFWVYRFLEGREDALKARLAEEMNRQQRVSVMVPTRDLPVGTPVDNSAFAARDVPADLVFEDVIRASDFDAVSNLKLVRPVSRGRPVRRADLEALQARDFSDMLEVGKRALTIEIDATNSAAKMLKPGNHIDLYLLTSGAGGGGAKAGGAPGPKDTDKTARMLLSNVVVLATGQDVRPRDLGEAFERQRAAQRNGDPNDEAAGYDSLTLSVTSEQAARIALAQKVGALRAVLRNAADKRETPAIALHERTLFSAEDTGDTVQYIVGNSGGNMLGTVPELPAAAVAGNAAGNDGRGAQADAALAAAQKLAAAQQANMERLASALSGSPPGSVSGTGN</sequence>
<reference evidence="3 4" key="1">
    <citation type="submission" date="2019-09" db="EMBL/GenBank/DDBJ databases">
        <title>FDA dAtabase for Regulatory Grade micrObial Sequences (FDA-ARGOS): Supporting development and validation of Infectious Disease Dx tests.</title>
        <authorList>
            <person name="Sciortino C."/>
            <person name="Tallon L."/>
            <person name="Sadzewicz L."/>
            <person name="Vavikolanu K."/>
            <person name="Mehta A."/>
            <person name="Aluvathingal J."/>
            <person name="Nadendla S."/>
            <person name="Nandy P."/>
            <person name="Geyer C."/>
            <person name="Yan Y."/>
            <person name="Sichtig H."/>
        </authorList>
    </citation>
    <scope>NUCLEOTIDE SEQUENCE [LARGE SCALE GENOMIC DNA]</scope>
    <source>
        <strain evidence="3 4">FDAARGOS_664</strain>
    </source>
</reference>
<dbReference type="OrthoDB" id="2037472at2"/>
<gene>
    <name evidence="3" type="primary">cpaB</name>
    <name evidence="3" type="ORF">FOB72_13590</name>
</gene>
<dbReference type="CDD" id="cd11614">
    <property type="entry name" value="SAF_CpaB_FlgA_like"/>
    <property type="match status" value="1"/>
</dbReference>
<dbReference type="Proteomes" id="UP000322822">
    <property type="component" value="Chromosome 1"/>
</dbReference>
<dbReference type="RefSeq" id="WP_150372996.1">
    <property type="nucleotide sequence ID" value="NZ_CP044065.1"/>
</dbReference>
<dbReference type="AlphaFoldDB" id="A0A5P2H5J2"/>
<accession>A0A5P2H5J2</accession>
<keyword evidence="1" id="KW-0472">Membrane</keyword>
<dbReference type="Pfam" id="PF16976">
    <property type="entry name" value="RcpC"/>
    <property type="match status" value="1"/>
</dbReference>